<organism evidence="2 3">
    <name type="scientific">Coprinopsis marcescibilis</name>
    <name type="common">Agaric fungus</name>
    <name type="synonym">Psathyrella marcescibilis</name>
    <dbReference type="NCBI Taxonomy" id="230819"/>
    <lineage>
        <taxon>Eukaryota</taxon>
        <taxon>Fungi</taxon>
        <taxon>Dikarya</taxon>
        <taxon>Basidiomycota</taxon>
        <taxon>Agaricomycotina</taxon>
        <taxon>Agaricomycetes</taxon>
        <taxon>Agaricomycetidae</taxon>
        <taxon>Agaricales</taxon>
        <taxon>Agaricineae</taxon>
        <taxon>Psathyrellaceae</taxon>
        <taxon>Coprinopsis</taxon>
    </lineage>
</organism>
<sequence>MRSNACSSGKEVQPLETEVRETFSVELETLWREEKQYLMGNGNEEEASRRYAQNEEKLPQEAYATQLIPVAGKGLVAEAQSQSTGGEDEQNPSNVDGSTATKQGNNDLQEDTKLITDIEASVLQGLQKQKERLRDENSRRIKFIKKKYKQPADNSVREEKLNVVGRRSKIEEEIFKRFEQVLCKVPSEQDQEDRTEKVQNGQDEKRDEISGGRVG</sequence>
<evidence type="ECO:0000256" key="1">
    <source>
        <dbReference type="SAM" id="MobiDB-lite"/>
    </source>
</evidence>
<name>A0A5C3L6G0_COPMA</name>
<feature type="compositionally biased region" description="Basic and acidic residues" evidence="1">
    <location>
        <begin position="192"/>
        <end position="215"/>
    </location>
</feature>
<keyword evidence="3" id="KW-1185">Reference proteome</keyword>
<gene>
    <name evidence="2" type="ORF">FA15DRAFT_87453</name>
</gene>
<evidence type="ECO:0000313" key="3">
    <source>
        <dbReference type="Proteomes" id="UP000307440"/>
    </source>
</evidence>
<dbReference type="EMBL" id="ML210158">
    <property type="protein sequence ID" value="TFK28113.1"/>
    <property type="molecule type" value="Genomic_DNA"/>
</dbReference>
<evidence type="ECO:0000313" key="2">
    <source>
        <dbReference type="EMBL" id="TFK28113.1"/>
    </source>
</evidence>
<feature type="region of interest" description="Disordered" evidence="1">
    <location>
        <begin position="74"/>
        <end position="113"/>
    </location>
</feature>
<protein>
    <submittedName>
        <fullName evidence="2">Uncharacterized protein</fullName>
    </submittedName>
</protein>
<reference evidence="2 3" key="1">
    <citation type="journal article" date="2019" name="Nat. Ecol. Evol.">
        <title>Megaphylogeny resolves global patterns of mushroom evolution.</title>
        <authorList>
            <person name="Varga T."/>
            <person name="Krizsan K."/>
            <person name="Foldi C."/>
            <person name="Dima B."/>
            <person name="Sanchez-Garcia M."/>
            <person name="Sanchez-Ramirez S."/>
            <person name="Szollosi G.J."/>
            <person name="Szarkandi J.G."/>
            <person name="Papp V."/>
            <person name="Albert L."/>
            <person name="Andreopoulos W."/>
            <person name="Angelini C."/>
            <person name="Antonin V."/>
            <person name="Barry K.W."/>
            <person name="Bougher N.L."/>
            <person name="Buchanan P."/>
            <person name="Buyck B."/>
            <person name="Bense V."/>
            <person name="Catcheside P."/>
            <person name="Chovatia M."/>
            <person name="Cooper J."/>
            <person name="Damon W."/>
            <person name="Desjardin D."/>
            <person name="Finy P."/>
            <person name="Geml J."/>
            <person name="Haridas S."/>
            <person name="Hughes K."/>
            <person name="Justo A."/>
            <person name="Karasinski D."/>
            <person name="Kautmanova I."/>
            <person name="Kiss B."/>
            <person name="Kocsube S."/>
            <person name="Kotiranta H."/>
            <person name="LaButti K.M."/>
            <person name="Lechner B.E."/>
            <person name="Liimatainen K."/>
            <person name="Lipzen A."/>
            <person name="Lukacs Z."/>
            <person name="Mihaltcheva S."/>
            <person name="Morgado L.N."/>
            <person name="Niskanen T."/>
            <person name="Noordeloos M.E."/>
            <person name="Ohm R.A."/>
            <person name="Ortiz-Santana B."/>
            <person name="Ovrebo C."/>
            <person name="Racz N."/>
            <person name="Riley R."/>
            <person name="Savchenko A."/>
            <person name="Shiryaev A."/>
            <person name="Soop K."/>
            <person name="Spirin V."/>
            <person name="Szebenyi C."/>
            <person name="Tomsovsky M."/>
            <person name="Tulloss R.E."/>
            <person name="Uehling J."/>
            <person name="Grigoriev I.V."/>
            <person name="Vagvolgyi C."/>
            <person name="Papp T."/>
            <person name="Martin F.M."/>
            <person name="Miettinen O."/>
            <person name="Hibbett D.S."/>
            <person name="Nagy L.G."/>
        </authorList>
    </citation>
    <scope>NUCLEOTIDE SEQUENCE [LARGE SCALE GENOMIC DNA]</scope>
    <source>
        <strain evidence="2 3">CBS 121175</strain>
    </source>
</reference>
<feature type="region of interest" description="Disordered" evidence="1">
    <location>
        <begin position="185"/>
        <end position="215"/>
    </location>
</feature>
<feature type="compositionally biased region" description="Polar residues" evidence="1">
    <location>
        <begin position="79"/>
        <end position="107"/>
    </location>
</feature>
<accession>A0A5C3L6G0</accession>
<dbReference type="AlphaFoldDB" id="A0A5C3L6G0"/>
<dbReference type="Proteomes" id="UP000307440">
    <property type="component" value="Unassembled WGS sequence"/>
</dbReference>
<proteinExistence type="predicted"/>